<dbReference type="InterPro" id="IPR026893">
    <property type="entry name" value="Tyr/Ser_Pase_IphP-type"/>
</dbReference>
<evidence type="ECO:0000313" key="3">
    <source>
        <dbReference type="EMBL" id="PYF70711.1"/>
    </source>
</evidence>
<dbReference type="Proteomes" id="UP000248198">
    <property type="component" value="Unassembled WGS sequence"/>
</dbReference>
<dbReference type="EMBL" id="QKLU01000008">
    <property type="protein sequence ID" value="PYF70711.1"/>
    <property type="molecule type" value="Genomic_DNA"/>
</dbReference>
<keyword evidence="4" id="KW-1185">Reference proteome</keyword>
<dbReference type="Pfam" id="PF13350">
    <property type="entry name" value="Y_phosphatase3"/>
    <property type="match status" value="1"/>
</dbReference>
<dbReference type="OrthoDB" id="1188001at2"/>
<gene>
    <name evidence="3" type="ORF">B0O44_108139</name>
</gene>
<name>A0A318U8D2_9SPHI</name>
<comment type="caution">
    <text evidence="3">The sequence shown here is derived from an EMBL/GenBank/DDBJ whole genome shotgun (WGS) entry which is preliminary data.</text>
</comment>
<dbReference type="PROSITE" id="PS00383">
    <property type="entry name" value="TYR_PHOSPHATASE_1"/>
    <property type="match status" value="1"/>
</dbReference>
<dbReference type="Gene3D" id="3.90.190.10">
    <property type="entry name" value="Protein tyrosine phosphatase superfamily"/>
    <property type="match status" value="1"/>
</dbReference>
<proteinExistence type="inferred from homology"/>
<dbReference type="AlphaFoldDB" id="A0A318U8D2"/>
<comment type="similarity">
    <text evidence="1">Belongs to the protein-tyrosine phosphatase family.</text>
</comment>
<accession>A0A318U8D2</accession>
<reference evidence="3 4" key="1">
    <citation type="submission" date="2018-06" db="EMBL/GenBank/DDBJ databases">
        <title>Genomic Encyclopedia of Archaeal and Bacterial Type Strains, Phase II (KMG-II): from individual species to whole genera.</title>
        <authorList>
            <person name="Goeker M."/>
        </authorList>
    </citation>
    <scope>NUCLEOTIDE SEQUENCE [LARGE SCALE GENOMIC DNA]</scope>
    <source>
        <strain evidence="3 4">DSM 27372</strain>
    </source>
</reference>
<dbReference type="InterPro" id="IPR016130">
    <property type="entry name" value="Tyr_Pase_AS"/>
</dbReference>
<feature type="signal peptide" evidence="2">
    <location>
        <begin position="1"/>
        <end position="20"/>
    </location>
</feature>
<evidence type="ECO:0000313" key="4">
    <source>
        <dbReference type="Proteomes" id="UP000248198"/>
    </source>
</evidence>
<dbReference type="PANTHER" id="PTHR31126:SF1">
    <property type="entry name" value="TYROSINE SPECIFIC PROTEIN PHOSPHATASES DOMAIN-CONTAINING PROTEIN"/>
    <property type="match status" value="1"/>
</dbReference>
<organism evidence="3 4">
    <name type="scientific">Pedobacter nutrimenti</name>
    <dbReference type="NCBI Taxonomy" id="1241337"/>
    <lineage>
        <taxon>Bacteria</taxon>
        <taxon>Pseudomonadati</taxon>
        <taxon>Bacteroidota</taxon>
        <taxon>Sphingobacteriia</taxon>
        <taxon>Sphingobacteriales</taxon>
        <taxon>Sphingobacteriaceae</taxon>
        <taxon>Pedobacter</taxon>
    </lineage>
</organism>
<dbReference type="PANTHER" id="PTHR31126">
    <property type="entry name" value="TYROSINE-PROTEIN PHOSPHATASE"/>
    <property type="match status" value="1"/>
</dbReference>
<protein>
    <submittedName>
        <fullName evidence="3">Protein-tyrosine phosphatase</fullName>
    </submittedName>
</protein>
<sequence length="270" mass="30145">MKKIIVFLLMAFAGPFAANASFSDTTRLVPVKGAANFRDLGGYPTSEGTHVKWGKVFRSAEISKLTDEDLKLLLQKHIRTVVDFRSNEEVARAKDRLPANTTYVQLAAGSENLGNIMSQLPKLNSGDSLMISFYSQTAHLKDKYKPFFEELLKMPDSSALLFHCTAGKDRTGIGAALFLHALGVPDETIMEDYLATNDYRKEENEKMVKMMVQMGVKEQVARDMAAVKPEYLIATVKAILKSYGSVDQFMSQELGLTQEKIALLRKKYTN</sequence>
<evidence type="ECO:0000256" key="1">
    <source>
        <dbReference type="ARBA" id="ARBA00009580"/>
    </source>
</evidence>
<dbReference type="SUPFAM" id="SSF52799">
    <property type="entry name" value="(Phosphotyrosine protein) phosphatases II"/>
    <property type="match status" value="1"/>
</dbReference>
<evidence type="ECO:0000256" key="2">
    <source>
        <dbReference type="SAM" id="SignalP"/>
    </source>
</evidence>
<dbReference type="RefSeq" id="WP_110833927.1">
    <property type="nucleotide sequence ID" value="NZ_QKLU01000008.1"/>
</dbReference>
<dbReference type="InterPro" id="IPR029021">
    <property type="entry name" value="Prot-tyrosine_phosphatase-like"/>
</dbReference>
<dbReference type="GO" id="GO:0004721">
    <property type="term" value="F:phosphoprotein phosphatase activity"/>
    <property type="evidence" value="ECO:0007669"/>
    <property type="project" value="InterPro"/>
</dbReference>
<keyword evidence="2" id="KW-0732">Signal</keyword>
<feature type="chain" id="PRO_5016422147" evidence="2">
    <location>
        <begin position="21"/>
        <end position="270"/>
    </location>
</feature>